<evidence type="ECO:0000313" key="1">
    <source>
        <dbReference type="EMBL" id="ONK30198.1"/>
    </source>
</evidence>
<organism evidence="1 2">
    <name type="scientific">Streptococcus azizii</name>
    <dbReference type="NCBI Taxonomy" id="1579424"/>
    <lineage>
        <taxon>Bacteria</taxon>
        <taxon>Bacillati</taxon>
        <taxon>Bacillota</taxon>
        <taxon>Bacilli</taxon>
        <taxon>Lactobacillales</taxon>
        <taxon>Streptococcaceae</taxon>
        <taxon>Streptococcus</taxon>
    </lineage>
</organism>
<dbReference type="EMBL" id="MSPR01000005">
    <property type="protein sequence ID" value="ONK30198.1"/>
    <property type="molecule type" value="Genomic_DNA"/>
</dbReference>
<reference evidence="1 2" key="1">
    <citation type="submission" date="2016-12" db="EMBL/GenBank/DDBJ databases">
        <authorList>
            <person name="Gulvik C.A."/>
        </authorList>
    </citation>
    <scope>NUCLEOTIDE SEQUENCE [LARGE SCALE GENOMIC DNA]</scope>
    <source>
        <strain evidence="1 2">12-5202</strain>
    </source>
</reference>
<dbReference type="Proteomes" id="UP000188946">
    <property type="component" value="Unassembled WGS sequence"/>
</dbReference>
<sequence>MAQTSVVTFVFLGDQFQQFTELLKSPDYFYPKGILICNQLKLKQLPIFFAQSLGRVQLRCEAVKKPTEK</sequence>
<protein>
    <submittedName>
        <fullName evidence="1">Uncharacterized protein</fullName>
    </submittedName>
</protein>
<comment type="caution">
    <text evidence="1">The sequence shown here is derived from an EMBL/GenBank/DDBJ whole genome shotgun (WGS) entry which is preliminary data.</text>
</comment>
<accession>A0ABX3IEF6</accession>
<gene>
    <name evidence="1" type="ORF">BVE84_03835</name>
</gene>
<proteinExistence type="predicted"/>
<evidence type="ECO:0000313" key="2">
    <source>
        <dbReference type="Proteomes" id="UP000188946"/>
    </source>
</evidence>
<keyword evidence="2" id="KW-1185">Reference proteome</keyword>
<name>A0ABX3IEF6_9STRE</name>